<dbReference type="Proteomes" id="UP000002316">
    <property type="component" value="Chromosome 10"/>
</dbReference>
<dbReference type="AlphaFoldDB" id="D0A2W6"/>
<keyword evidence="1" id="KW-0812">Transmembrane</keyword>
<evidence type="ECO:0000313" key="2">
    <source>
        <dbReference type="EMBL" id="CBH15610.1"/>
    </source>
</evidence>
<evidence type="ECO:0000256" key="1">
    <source>
        <dbReference type="SAM" id="Phobius"/>
    </source>
</evidence>
<gene>
    <name evidence="2" type="ORF">TbgDal_X6960</name>
</gene>
<keyword evidence="1" id="KW-1133">Transmembrane helix</keyword>
<keyword evidence="1" id="KW-0472">Membrane</keyword>
<name>D0A2W6_TRYB9</name>
<dbReference type="InterPro" id="IPR008496">
    <property type="entry name" value="TMEM222/RTE1"/>
</dbReference>
<dbReference type="OrthoDB" id="267284at2759"/>
<dbReference type="PANTHER" id="PTHR20921:SF0">
    <property type="entry name" value="TRANSMEMBRANE PROTEIN 222"/>
    <property type="match status" value="1"/>
</dbReference>
<protein>
    <submittedName>
        <fullName evidence="2">Uncharacterized protein</fullName>
    </submittedName>
</protein>
<accession>D0A2W6</accession>
<dbReference type="Pfam" id="PF05608">
    <property type="entry name" value="RTE1"/>
    <property type="match status" value="1"/>
</dbReference>
<sequence>MTRRSAMSDNTTSTSSVTPERYPFCIVWTDIPLVSWLFPFVGHVGICDSTGRIFDFEGSYCIGVDHMLFGNPVKYWDISAMYVPSSRFPPGGLLSGDVEERRRRETEEYDRALSGVTTRFRKTQTYNFFTNNCHSYVASVLEEMTNGPRRPWNMFWIAWGLAIHGRYVSPGRFLKAHLPFLVIVALCVTAAALLG</sequence>
<dbReference type="GeneID" id="23865799"/>
<dbReference type="RefSeq" id="XP_011777874.1">
    <property type="nucleotide sequence ID" value="XM_011779572.1"/>
</dbReference>
<dbReference type="KEGG" id="tbg:TbgDal_X6960"/>
<dbReference type="VEuPathDB" id="TriTrypDB:Tbg972.10.6960"/>
<proteinExistence type="predicted"/>
<dbReference type="PANTHER" id="PTHR20921">
    <property type="entry name" value="TRANSMEMBRANE PROTEIN 222"/>
    <property type="match status" value="1"/>
</dbReference>
<feature type="transmembrane region" description="Helical" evidence="1">
    <location>
        <begin position="176"/>
        <end position="194"/>
    </location>
</feature>
<evidence type="ECO:0000313" key="3">
    <source>
        <dbReference type="Proteomes" id="UP000002316"/>
    </source>
</evidence>
<reference evidence="3" key="1">
    <citation type="journal article" date="2010" name="PLoS Negl. Trop. Dis.">
        <title>The genome sequence of Trypanosoma brucei gambiense, causative agent of chronic human african trypanosomiasis.</title>
        <authorList>
            <person name="Jackson A.P."/>
            <person name="Sanders M."/>
            <person name="Berry A."/>
            <person name="McQuillan J."/>
            <person name="Aslett M.A."/>
            <person name="Quail M.A."/>
            <person name="Chukualim B."/>
            <person name="Capewell P."/>
            <person name="MacLeod A."/>
            <person name="Melville S.E."/>
            <person name="Gibson W."/>
            <person name="Barry J.D."/>
            <person name="Berriman M."/>
            <person name="Hertz-Fowler C."/>
        </authorList>
    </citation>
    <scope>NUCLEOTIDE SEQUENCE [LARGE SCALE GENOMIC DNA]</scope>
    <source>
        <strain evidence="3">MHOM/CI/86/DAL972</strain>
    </source>
</reference>
<dbReference type="EMBL" id="FN554973">
    <property type="protein sequence ID" value="CBH15610.1"/>
    <property type="molecule type" value="Genomic_DNA"/>
</dbReference>
<organism evidence="2 3">
    <name type="scientific">Trypanosoma brucei gambiense (strain MHOM/CI/86/DAL972)</name>
    <dbReference type="NCBI Taxonomy" id="679716"/>
    <lineage>
        <taxon>Eukaryota</taxon>
        <taxon>Discoba</taxon>
        <taxon>Euglenozoa</taxon>
        <taxon>Kinetoplastea</taxon>
        <taxon>Metakinetoplastina</taxon>
        <taxon>Trypanosomatida</taxon>
        <taxon>Trypanosomatidae</taxon>
        <taxon>Trypanosoma</taxon>
    </lineage>
</organism>